<dbReference type="KEGG" id="zju:107431571"/>
<dbReference type="Proteomes" id="UP001652623">
    <property type="component" value="Chromosome 11"/>
</dbReference>
<evidence type="ECO:0000313" key="3">
    <source>
        <dbReference type="RefSeq" id="XP_015898016.2"/>
    </source>
</evidence>
<reference evidence="3" key="1">
    <citation type="submission" date="2025-08" db="UniProtKB">
        <authorList>
            <consortium name="RefSeq"/>
        </authorList>
    </citation>
    <scope>IDENTIFICATION</scope>
    <source>
        <tissue evidence="3">Seedling</tissue>
    </source>
</reference>
<dbReference type="InterPro" id="IPR036361">
    <property type="entry name" value="SAP_dom_sf"/>
</dbReference>
<accession>A0A6P4AJU3</accession>
<name>A0A6P4AJU3_ZIZJJ</name>
<dbReference type="InParanoid" id="A0A6P4AJU3"/>
<evidence type="ECO:0000256" key="1">
    <source>
        <dbReference type="SAM" id="Coils"/>
    </source>
</evidence>
<feature type="coiled-coil region" evidence="1">
    <location>
        <begin position="234"/>
        <end position="268"/>
    </location>
</feature>
<proteinExistence type="predicted"/>
<organism evidence="2 3">
    <name type="scientific">Ziziphus jujuba</name>
    <name type="common">Chinese jujube</name>
    <name type="synonym">Ziziphus sativa</name>
    <dbReference type="NCBI Taxonomy" id="326968"/>
    <lineage>
        <taxon>Eukaryota</taxon>
        <taxon>Viridiplantae</taxon>
        <taxon>Streptophyta</taxon>
        <taxon>Embryophyta</taxon>
        <taxon>Tracheophyta</taxon>
        <taxon>Spermatophyta</taxon>
        <taxon>Magnoliopsida</taxon>
        <taxon>eudicotyledons</taxon>
        <taxon>Gunneridae</taxon>
        <taxon>Pentapetalae</taxon>
        <taxon>rosids</taxon>
        <taxon>fabids</taxon>
        <taxon>Rosales</taxon>
        <taxon>Rhamnaceae</taxon>
        <taxon>Paliureae</taxon>
        <taxon>Ziziphus</taxon>
    </lineage>
</organism>
<dbReference type="RefSeq" id="XP_015898016.2">
    <property type="nucleotide sequence ID" value="XM_016042530.4"/>
</dbReference>
<dbReference type="GeneID" id="107431571"/>
<keyword evidence="2" id="KW-1185">Reference proteome</keyword>
<feature type="coiled-coil region" evidence="1">
    <location>
        <begin position="136"/>
        <end position="163"/>
    </location>
</feature>
<sequence length="832" mass="92832">MVEFTKLAPQKPDICLSLSLTVTVCLLSVKEEKGRFVAFSRSLFAALARIGIIRRRVSITLSLPLRFKKATFLRIKFLVSMAGDLWDSAINQGSPESSYTMRSGWNCDFYFGHGHDLIEENALNEKSCSEVLRILITKADTEIGELEKDLKCLQVQLAAENEEVYELCCNLLKTRIKCFNMASRSLKINGSIIGAELSMPGRPARKAHEIVKNLLRSNIDKKDQENALSEESFLQVLKILITKANTEIHELEKDLEFLQTELAWAEHEEFSEICCDVLREKIDFLDKSLRSFSSNDDNDIGLQLPMRRKPADNIHEIVEALLQKYLQEREQQPSAVAILDSRSDASAHAIKLLTENREKRKLDSNIIEMEEIKEIEASTESSTSVSSLEIQEKKANNSKTIKPADAIVKVSSSNSLSFASGFFNDMKNSGNFDLKANGDMVIGEQHITPTEENKIGNSSLAHGEKGMLQKANQLSNAVVKHTYRDALKQPAFIYGRNKSSESQLSASRLAKKENCGVKRKLIGFVPQTSQQEGISDSKVPMMNKIDSSNSQSKTEVDVRNLVQIVTKSQHLALTLEDQIGKSTTETEPEEVREPHLGSHKAIVVYDKKSHLNVDVKPKTAMGKKKFQTYTKSVQGRTLSAAEIELQTPISKAKRQPKSDIHDDSAPLSQLIVWKPLKKSVQPDHCTKEHGKMVKKEKEQWHNCEIEFKDPILESKRKRKHASSLPFSAGSNVHASSLPFSAGSNVLAANMDDSVSPSNGTVSGCKALQMVKSSPLAVDSSGWAIVPVPSATFNFADLKVPELKAIAKKRKLKKFHKLKKKDLIELLEHPSCQ</sequence>
<keyword evidence="1" id="KW-0175">Coiled coil</keyword>
<dbReference type="AlphaFoldDB" id="A0A6P4AJU3"/>
<evidence type="ECO:0000313" key="2">
    <source>
        <dbReference type="Proteomes" id="UP001652623"/>
    </source>
</evidence>
<dbReference type="Gene3D" id="1.10.720.30">
    <property type="entry name" value="SAP domain"/>
    <property type="match status" value="1"/>
</dbReference>
<protein>
    <submittedName>
        <fullName evidence="3">Uncharacterized protein LOC107431571 isoform X1</fullName>
    </submittedName>
</protein>
<gene>
    <name evidence="3" type="primary">LOC107431571</name>
</gene>